<dbReference type="OrthoDB" id="4192220at2759"/>
<name>A0A6A7A619_9PLEO</name>
<evidence type="ECO:0000256" key="1">
    <source>
        <dbReference type="SAM" id="MobiDB-lite"/>
    </source>
</evidence>
<evidence type="ECO:0000313" key="2">
    <source>
        <dbReference type="EMBL" id="KAF2828254.1"/>
    </source>
</evidence>
<dbReference type="EMBL" id="MU006223">
    <property type="protein sequence ID" value="KAF2828254.1"/>
    <property type="molecule type" value="Genomic_DNA"/>
</dbReference>
<dbReference type="AlphaFoldDB" id="A0A6A7A619"/>
<sequence>MRMHLLDLQAAGAFPGLQRFILWDAGSMPGVSETHFHVRDIATRSTTHYPRLLAEGVDEGWYLPEFADKEGELYMVRDRDGRDWFGYPKNLEKALVHEVLWRQTVAGVRLPPTGNLGNGRPELCGDELLSMEYLKEKELEQMAGGYWKEPKVPAPRDSSSFHVSVERH</sequence>
<evidence type="ECO:0000313" key="3">
    <source>
        <dbReference type="Proteomes" id="UP000799424"/>
    </source>
</evidence>
<accession>A0A6A7A619</accession>
<organism evidence="2 3">
    <name type="scientific">Ophiobolus disseminans</name>
    <dbReference type="NCBI Taxonomy" id="1469910"/>
    <lineage>
        <taxon>Eukaryota</taxon>
        <taxon>Fungi</taxon>
        <taxon>Dikarya</taxon>
        <taxon>Ascomycota</taxon>
        <taxon>Pezizomycotina</taxon>
        <taxon>Dothideomycetes</taxon>
        <taxon>Pleosporomycetidae</taxon>
        <taxon>Pleosporales</taxon>
        <taxon>Pleosporineae</taxon>
        <taxon>Phaeosphaeriaceae</taxon>
        <taxon>Ophiobolus</taxon>
    </lineage>
</organism>
<feature type="region of interest" description="Disordered" evidence="1">
    <location>
        <begin position="148"/>
        <end position="168"/>
    </location>
</feature>
<protein>
    <submittedName>
        <fullName evidence="2">Uncharacterized protein</fullName>
    </submittedName>
</protein>
<reference evidence="2" key="1">
    <citation type="journal article" date="2020" name="Stud. Mycol.">
        <title>101 Dothideomycetes genomes: a test case for predicting lifestyles and emergence of pathogens.</title>
        <authorList>
            <person name="Haridas S."/>
            <person name="Albert R."/>
            <person name="Binder M."/>
            <person name="Bloem J."/>
            <person name="Labutti K."/>
            <person name="Salamov A."/>
            <person name="Andreopoulos B."/>
            <person name="Baker S."/>
            <person name="Barry K."/>
            <person name="Bills G."/>
            <person name="Bluhm B."/>
            <person name="Cannon C."/>
            <person name="Castanera R."/>
            <person name="Culley D."/>
            <person name="Daum C."/>
            <person name="Ezra D."/>
            <person name="Gonzalez J."/>
            <person name="Henrissat B."/>
            <person name="Kuo A."/>
            <person name="Liang C."/>
            <person name="Lipzen A."/>
            <person name="Lutzoni F."/>
            <person name="Magnuson J."/>
            <person name="Mondo S."/>
            <person name="Nolan M."/>
            <person name="Ohm R."/>
            <person name="Pangilinan J."/>
            <person name="Park H.-J."/>
            <person name="Ramirez L."/>
            <person name="Alfaro M."/>
            <person name="Sun H."/>
            <person name="Tritt A."/>
            <person name="Yoshinaga Y."/>
            <person name="Zwiers L.-H."/>
            <person name="Turgeon B."/>
            <person name="Goodwin S."/>
            <person name="Spatafora J."/>
            <person name="Crous P."/>
            <person name="Grigoriev I."/>
        </authorList>
    </citation>
    <scope>NUCLEOTIDE SEQUENCE</scope>
    <source>
        <strain evidence="2">CBS 113818</strain>
    </source>
</reference>
<gene>
    <name evidence="2" type="ORF">CC86DRAFT_405255</name>
</gene>
<dbReference type="Proteomes" id="UP000799424">
    <property type="component" value="Unassembled WGS sequence"/>
</dbReference>
<proteinExistence type="predicted"/>
<keyword evidence="3" id="KW-1185">Reference proteome</keyword>